<dbReference type="EMBL" id="CP024201">
    <property type="protein sequence ID" value="ATQ41008.1"/>
    <property type="molecule type" value="Genomic_DNA"/>
</dbReference>
<dbReference type="Pfam" id="PF05193">
    <property type="entry name" value="Peptidase_M16_C"/>
    <property type="match status" value="2"/>
</dbReference>
<dbReference type="InterPro" id="IPR011249">
    <property type="entry name" value="Metalloenz_LuxS/M16"/>
</dbReference>
<dbReference type="Gene3D" id="3.30.830.10">
    <property type="entry name" value="Metalloenzyme, LuxS/M16 peptidase-like"/>
    <property type="match status" value="4"/>
</dbReference>
<dbReference type="PANTHER" id="PTHR11851">
    <property type="entry name" value="METALLOPROTEASE"/>
    <property type="match status" value="1"/>
</dbReference>
<feature type="domain" description="Peptidase M16 N-terminal" evidence="5">
    <location>
        <begin position="517"/>
        <end position="638"/>
    </location>
</feature>
<name>A0A2D2ASL5_9CAUL</name>
<keyword evidence="2" id="KW-0645">Protease</keyword>
<dbReference type="KEGG" id="cmb:CSW64_00600"/>
<gene>
    <name evidence="7" type="ORF">CSW64_00600</name>
</gene>
<dbReference type="InterPro" id="IPR007863">
    <property type="entry name" value="Peptidase_M16_C"/>
</dbReference>
<feature type="chain" id="PRO_5016321524" evidence="4">
    <location>
        <begin position="23"/>
        <end position="944"/>
    </location>
</feature>
<evidence type="ECO:0000313" key="7">
    <source>
        <dbReference type="EMBL" id="ATQ41008.1"/>
    </source>
</evidence>
<feature type="region of interest" description="Disordered" evidence="3">
    <location>
        <begin position="487"/>
        <end position="507"/>
    </location>
</feature>
<feature type="domain" description="Peptidase M16 N-terminal" evidence="5">
    <location>
        <begin position="52"/>
        <end position="168"/>
    </location>
</feature>
<keyword evidence="2" id="KW-0482">Metalloprotease</keyword>
<protein>
    <submittedName>
        <fullName evidence="7">Peptidase M16</fullName>
    </submittedName>
</protein>
<dbReference type="GO" id="GO:0008237">
    <property type="term" value="F:metallopeptidase activity"/>
    <property type="evidence" value="ECO:0007669"/>
    <property type="project" value="UniProtKB-KW"/>
</dbReference>
<feature type="signal peptide" evidence="4">
    <location>
        <begin position="1"/>
        <end position="22"/>
    </location>
</feature>
<evidence type="ECO:0000256" key="2">
    <source>
        <dbReference type="ARBA" id="ARBA00023049"/>
    </source>
</evidence>
<evidence type="ECO:0000259" key="5">
    <source>
        <dbReference type="Pfam" id="PF00675"/>
    </source>
</evidence>
<dbReference type="Pfam" id="PF00675">
    <property type="entry name" value="Peptidase_M16"/>
    <property type="match status" value="2"/>
</dbReference>
<dbReference type="SUPFAM" id="SSF63411">
    <property type="entry name" value="LuxS/MPP-like metallohydrolase"/>
    <property type="match status" value="4"/>
</dbReference>
<sequence length="944" mass="99726">MTRPAKALFVALALSTTALVPAAALAKAAAPAAVSVPAIPYKSRTLPNGMKVFYAVDRTTPNVTVQVWYSVGSKDDPNGRSGFAHMFEHLMFKATKDLPSESIDRMTEDVGGFNNAFTADDMTAYYEVIPSNHLERMLWAEASRLGSLVVDEASFKSERDVVKEELRQRVLADPYGRFFRLEIPKASYTTHPYKRPGIGSIAELDAATVDDVLAFHETYYRPDNAALIVVGNFDEAQFNGWVDKYFAPLKTPSKPLPRVTVKEPARAGSKTVTAYAPNVPLPALAITWQAPEAASKDTAALSVLDAILSGGKSSRLYNSLVYEQQIAAQAFSNNDGNAQPGLFMVGAIMADGKTVEEGQKALLTQVARLRDAPPTAAELAEAKTEMVAGAVRERETIDGRAMALGQAYVLEGDVAKANTVVADLEAVTAADVQRVARTYLGEDRMVVIRYLDESRKTADAPAAAEAPPPVVASTKFAGKVWTLDPEDRRAKPPALGAPVTPVLPKPSETTLPNGLRVIVARSSQLPLVSAQLNVLAGAATDPDGKAGAASMMAELLTEGTATRSATQIASQTEALGANLSAGSGVEASSVTLNVMPQNLKASLAIMADVALHPAFAQEEIDRVRDQSLDGLKVAMKRPGAVAGLVSAPVLYAGTPYGRPANGTPESLPKLTRDDLAAVHKAWWRPDNAVLVITGDISPDQGFALAREAFGGWAKPATPLPAAPKADAIAAPRNVVVDIPSAGQAAVIVTRRGIKRDDSRYYAGMVATTTLGIGFSSRLNQEIRIKRGLAYGAGAGLTPRRVVGGFTATTQTKNESVPEVATLIREEMKGMATRPATSAELAARKSVLIGDFGRDIGTADGLAGILGGLATYRIDLGELQAYTGKVEAVTAQDITAFSADIFDPSKASTIVVGDAKLFGAKAAEALPNAETIKIDDLKLDSPTLK</sequence>
<dbReference type="RefSeq" id="WP_099620265.1">
    <property type="nucleotide sequence ID" value="NZ_CP024201.1"/>
</dbReference>
<accession>A0A2D2ASL5</accession>
<keyword evidence="8" id="KW-1185">Reference proteome</keyword>
<dbReference type="GO" id="GO:0046872">
    <property type="term" value="F:metal ion binding"/>
    <property type="evidence" value="ECO:0007669"/>
    <property type="project" value="InterPro"/>
</dbReference>
<feature type="domain" description="Peptidase M16 C-terminal" evidence="6">
    <location>
        <begin position="669"/>
        <end position="845"/>
    </location>
</feature>
<comment type="similarity">
    <text evidence="1">Belongs to the peptidase M16 family.</text>
</comment>
<dbReference type="OrthoDB" id="9811314at2"/>
<dbReference type="Proteomes" id="UP000228945">
    <property type="component" value="Chromosome"/>
</dbReference>
<dbReference type="PANTHER" id="PTHR11851:SF49">
    <property type="entry name" value="MITOCHONDRIAL-PROCESSING PEPTIDASE SUBUNIT ALPHA"/>
    <property type="match status" value="1"/>
</dbReference>
<reference evidence="7 8" key="1">
    <citation type="submission" date="2017-10" db="EMBL/GenBank/DDBJ databases">
        <title>Genome sequence of Caulobacter mirabilis FWC38.</title>
        <authorList>
            <person name="Fiebig A."/>
            <person name="Crosson S."/>
        </authorList>
    </citation>
    <scope>NUCLEOTIDE SEQUENCE [LARGE SCALE GENOMIC DNA]</scope>
    <source>
        <strain evidence="7 8">FWC 38</strain>
    </source>
</reference>
<evidence type="ECO:0000256" key="4">
    <source>
        <dbReference type="SAM" id="SignalP"/>
    </source>
</evidence>
<feature type="domain" description="Peptidase M16 C-terminal" evidence="6">
    <location>
        <begin position="207"/>
        <end position="385"/>
    </location>
</feature>
<evidence type="ECO:0000313" key="8">
    <source>
        <dbReference type="Proteomes" id="UP000228945"/>
    </source>
</evidence>
<evidence type="ECO:0000256" key="3">
    <source>
        <dbReference type="SAM" id="MobiDB-lite"/>
    </source>
</evidence>
<proteinExistence type="inferred from homology"/>
<dbReference type="InterPro" id="IPR011765">
    <property type="entry name" value="Pept_M16_N"/>
</dbReference>
<dbReference type="InterPro" id="IPR050361">
    <property type="entry name" value="MPP/UQCRC_Complex"/>
</dbReference>
<keyword evidence="2" id="KW-0378">Hydrolase</keyword>
<evidence type="ECO:0000259" key="6">
    <source>
        <dbReference type="Pfam" id="PF05193"/>
    </source>
</evidence>
<keyword evidence="4" id="KW-0732">Signal</keyword>
<evidence type="ECO:0000256" key="1">
    <source>
        <dbReference type="ARBA" id="ARBA00007261"/>
    </source>
</evidence>
<dbReference type="AlphaFoldDB" id="A0A2D2ASL5"/>
<organism evidence="7 8">
    <name type="scientific">Caulobacter mirabilis</name>
    <dbReference type="NCBI Taxonomy" id="69666"/>
    <lineage>
        <taxon>Bacteria</taxon>
        <taxon>Pseudomonadati</taxon>
        <taxon>Pseudomonadota</taxon>
        <taxon>Alphaproteobacteria</taxon>
        <taxon>Caulobacterales</taxon>
        <taxon>Caulobacteraceae</taxon>
        <taxon>Caulobacter</taxon>
    </lineage>
</organism>